<dbReference type="EMBL" id="CM037619">
    <property type="protein sequence ID" value="KAH8007514.1"/>
    <property type="molecule type" value="Genomic_DNA"/>
</dbReference>
<protein>
    <submittedName>
        <fullName evidence="1">Uncharacterized protein</fullName>
    </submittedName>
</protein>
<accession>A0ACB8FR19</accession>
<evidence type="ECO:0000313" key="2">
    <source>
        <dbReference type="Proteomes" id="UP000827872"/>
    </source>
</evidence>
<comment type="caution">
    <text evidence="1">The sequence shown here is derived from an EMBL/GenBank/DDBJ whole genome shotgun (WGS) entry which is preliminary data.</text>
</comment>
<evidence type="ECO:0000313" key="1">
    <source>
        <dbReference type="EMBL" id="KAH8007514.1"/>
    </source>
</evidence>
<proteinExistence type="predicted"/>
<keyword evidence="2" id="KW-1185">Reference proteome</keyword>
<reference evidence="1" key="1">
    <citation type="submission" date="2021-08" db="EMBL/GenBank/DDBJ databases">
        <title>The first chromosome-level gecko genome reveals the dynamic sex chromosomes of Neotropical dwarf geckos (Sphaerodactylidae: Sphaerodactylus).</title>
        <authorList>
            <person name="Pinto B.J."/>
            <person name="Keating S.E."/>
            <person name="Gamble T."/>
        </authorList>
    </citation>
    <scope>NUCLEOTIDE SEQUENCE</scope>
    <source>
        <strain evidence="1">TG3544</strain>
    </source>
</reference>
<sequence length="354" mass="40665">MTVLGTSPLKHSVVSLDLLNLHIVNQISIKKKQPGEFNGKVKKPVHVDINQIPGTWRSVELPKTPEHEPPKPFLNDVQNRLQKEVLENRLKYLAEKENVRFESSIVHGESWRSKTACQQRNFRDPEADRPSSLYFQELSSSQCSHLYGKSPKVTAETDFKNCNREESSFGITHDGEMLNATQDTQPTAVLFEEEYHQFSATPSSESYSFSNKNVINQLFADSIDGNQTPGTCSPYNVKEMPQILSCVKRCPAERDLESIFTTHEQIYSRNTERFSTLDQDPIKNHQKDYYIQDRNPLILSEKYEDTTDSESTGSPNAHMNQILSMKLMEKMFYEKDILSLHTCHASLKWCIHVF</sequence>
<name>A0ACB8FR19_9SAUR</name>
<organism evidence="1 2">
    <name type="scientific">Sphaerodactylus townsendi</name>
    <dbReference type="NCBI Taxonomy" id="933632"/>
    <lineage>
        <taxon>Eukaryota</taxon>
        <taxon>Metazoa</taxon>
        <taxon>Chordata</taxon>
        <taxon>Craniata</taxon>
        <taxon>Vertebrata</taxon>
        <taxon>Euteleostomi</taxon>
        <taxon>Lepidosauria</taxon>
        <taxon>Squamata</taxon>
        <taxon>Bifurcata</taxon>
        <taxon>Gekkota</taxon>
        <taxon>Sphaerodactylidae</taxon>
        <taxon>Sphaerodactylus</taxon>
    </lineage>
</organism>
<gene>
    <name evidence="1" type="ORF">K3G42_023628</name>
</gene>
<dbReference type="Proteomes" id="UP000827872">
    <property type="component" value="Linkage Group LG06"/>
</dbReference>